<reference evidence="1" key="1">
    <citation type="submission" date="2023-03" db="EMBL/GenBank/DDBJ databases">
        <title>Massive genome expansion in bonnet fungi (Mycena s.s.) driven by repeated elements and novel gene families across ecological guilds.</title>
        <authorList>
            <consortium name="Lawrence Berkeley National Laboratory"/>
            <person name="Harder C.B."/>
            <person name="Miyauchi S."/>
            <person name="Viragh M."/>
            <person name="Kuo A."/>
            <person name="Thoen E."/>
            <person name="Andreopoulos B."/>
            <person name="Lu D."/>
            <person name="Skrede I."/>
            <person name="Drula E."/>
            <person name="Henrissat B."/>
            <person name="Morin E."/>
            <person name="Kohler A."/>
            <person name="Barry K."/>
            <person name="LaButti K."/>
            <person name="Morin E."/>
            <person name="Salamov A."/>
            <person name="Lipzen A."/>
            <person name="Mereny Z."/>
            <person name="Hegedus B."/>
            <person name="Baldrian P."/>
            <person name="Stursova M."/>
            <person name="Weitz H."/>
            <person name="Taylor A."/>
            <person name="Grigoriev I.V."/>
            <person name="Nagy L.G."/>
            <person name="Martin F."/>
            <person name="Kauserud H."/>
        </authorList>
    </citation>
    <scope>NUCLEOTIDE SEQUENCE</scope>
    <source>
        <strain evidence="1">CBHHK067</strain>
    </source>
</reference>
<proteinExistence type="predicted"/>
<dbReference type="EMBL" id="JARKIE010000315">
    <property type="protein sequence ID" value="KAJ7654876.1"/>
    <property type="molecule type" value="Genomic_DNA"/>
</dbReference>
<name>A0AAD7CNK2_MYCRO</name>
<evidence type="ECO:0000313" key="1">
    <source>
        <dbReference type="EMBL" id="KAJ7654876.1"/>
    </source>
</evidence>
<protein>
    <submittedName>
        <fullName evidence="1">Uncharacterized protein</fullName>
    </submittedName>
</protein>
<dbReference type="AlphaFoldDB" id="A0AAD7CNK2"/>
<organism evidence="1 2">
    <name type="scientific">Mycena rosella</name>
    <name type="common">Pink bonnet</name>
    <name type="synonym">Agaricus rosellus</name>
    <dbReference type="NCBI Taxonomy" id="1033263"/>
    <lineage>
        <taxon>Eukaryota</taxon>
        <taxon>Fungi</taxon>
        <taxon>Dikarya</taxon>
        <taxon>Basidiomycota</taxon>
        <taxon>Agaricomycotina</taxon>
        <taxon>Agaricomycetes</taxon>
        <taxon>Agaricomycetidae</taxon>
        <taxon>Agaricales</taxon>
        <taxon>Marasmiineae</taxon>
        <taxon>Mycenaceae</taxon>
        <taxon>Mycena</taxon>
    </lineage>
</organism>
<comment type="caution">
    <text evidence="1">The sequence shown here is derived from an EMBL/GenBank/DDBJ whole genome shotgun (WGS) entry which is preliminary data.</text>
</comment>
<keyword evidence="2" id="KW-1185">Reference proteome</keyword>
<sequence length="103" mass="11689">MCVTHVAVPAPALPLLTAPTQLRRYVRNRHTLCPVPMTDALAYESARIYFIYALLALSSHLCDPPRDIPHSRHRYCRPARVRPRSWFHALLALAAAAILHEQL</sequence>
<dbReference type="Proteomes" id="UP001221757">
    <property type="component" value="Unassembled WGS sequence"/>
</dbReference>
<evidence type="ECO:0000313" key="2">
    <source>
        <dbReference type="Proteomes" id="UP001221757"/>
    </source>
</evidence>
<gene>
    <name evidence="1" type="ORF">B0H17DRAFT_1338151</name>
</gene>
<accession>A0AAD7CNK2</accession>